<protein>
    <submittedName>
        <fullName evidence="4">Flavin reductase</fullName>
    </submittedName>
</protein>
<name>A0A317CSE6_9GAMM</name>
<gene>
    <name evidence="4" type="ORF">DKT75_01280</name>
</gene>
<dbReference type="PANTHER" id="PTHR30466">
    <property type="entry name" value="FLAVIN REDUCTASE"/>
    <property type="match status" value="1"/>
</dbReference>
<dbReference type="PANTHER" id="PTHR30466:SF11">
    <property type="entry name" value="FLAVIN-DEPENDENT MONOOXYGENASE, REDUCTASE SUBUNIT HSAB"/>
    <property type="match status" value="1"/>
</dbReference>
<dbReference type="AlphaFoldDB" id="A0A317CSE6"/>
<evidence type="ECO:0000256" key="1">
    <source>
        <dbReference type="ARBA" id="ARBA00008898"/>
    </source>
</evidence>
<proteinExistence type="inferred from homology"/>
<dbReference type="SUPFAM" id="SSF50475">
    <property type="entry name" value="FMN-binding split barrel"/>
    <property type="match status" value="1"/>
</dbReference>
<dbReference type="Proteomes" id="UP000245506">
    <property type="component" value="Unassembled WGS sequence"/>
</dbReference>
<dbReference type="InterPro" id="IPR050268">
    <property type="entry name" value="NADH-dep_flavin_reductase"/>
</dbReference>
<dbReference type="InterPro" id="IPR002563">
    <property type="entry name" value="Flavin_Rdtase-like_dom"/>
</dbReference>
<evidence type="ECO:0000256" key="2">
    <source>
        <dbReference type="ARBA" id="ARBA00023002"/>
    </source>
</evidence>
<dbReference type="Gene3D" id="2.30.110.10">
    <property type="entry name" value="Electron Transport, Fmn-binding Protein, Chain A"/>
    <property type="match status" value="1"/>
</dbReference>
<evidence type="ECO:0000313" key="4">
    <source>
        <dbReference type="EMBL" id="PWQ99360.1"/>
    </source>
</evidence>
<comment type="caution">
    <text evidence="4">The sequence shown here is derived from an EMBL/GenBank/DDBJ whole genome shotgun (WGS) entry which is preliminary data.</text>
</comment>
<dbReference type="SMART" id="SM00903">
    <property type="entry name" value="Flavin_Reduct"/>
    <property type="match status" value="1"/>
</dbReference>
<reference evidence="4 5" key="1">
    <citation type="submission" date="2018-05" db="EMBL/GenBank/DDBJ databases">
        <title>Leucothrix arctica sp. nov., isolated from Arctic seawater.</title>
        <authorList>
            <person name="Choi A."/>
            <person name="Baek K."/>
        </authorList>
    </citation>
    <scope>NUCLEOTIDE SEQUENCE [LARGE SCALE GENOMIC DNA]</scope>
    <source>
        <strain evidence="4 5">IMCC9719</strain>
    </source>
</reference>
<organism evidence="4 5">
    <name type="scientific">Leucothrix arctica</name>
    <dbReference type="NCBI Taxonomy" id="1481894"/>
    <lineage>
        <taxon>Bacteria</taxon>
        <taxon>Pseudomonadati</taxon>
        <taxon>Pseudomonadota</taxon>
        <taxon>Gammaproteobacteria</taxon>
        <taxon>Thiotrichales</taxon>
        <taxon>Thiotrichaceae</taxon>
        <taxon>Leucothrix</taxon>
    </lineage>
</organism>
<dbReference type="EMBL" id="QGKL01000006">
    <property type="protein sequence ID" value="PWQ99360.1"/>
    <property type="molecule type" value="Genomic_DNA"/>
</dbReference>
<sequence length="162" mass="17895">MSKELRNALGCFATGVTVVTTRYKGQDYGMTCSSFNAVSLEPAMALWSIQKTSQCLEAFQNSEGYTVSVLSAEQGELAMHFTRGSQEERFADLSDEHRLDSGRIVIPGSSAWFDCDLRQVIEAGDHYILLSNILQYGSSQDTAGLIFERSQFGSMQQLKKVA</sequence>
<keyword evidence="2" id="KW-0560">Oxidoreductase</keyword>
<comment type="similarity">
    <text evidence="1">Belongs to the non-flavoprotein flavin reductase family.</text>
</comment>
<evidence type="ECO:0000313" key="5">
    <source>
        <dbReference type="Proteomes" id="UP000245506"/>
    </source>
</evidence>
<accession>A0A317CSE6</accession>
<dbReference type="GO" id="GO:0010181">
    <property type="term" value="F:FMN binding"/>
    <property type="evidence" value="ECO:0007669"/>
    <property type="project" value="InterPro"/>
</dbReference>
<dbReference type="RefSeq" id="WP_109821626.1">
    <property type="nucleotide sequence ID" value="NZ_QGKL01000006.1"/>
</dbReference>
<feature type="domain" description="Flavin reductase like" evidence="3">
    <location>
        <begin position="9"/>
        <end position="154"/>
    </location>
</feature>
<dbReference type="GO" id="GO:0042602">
    <property type="term" value="F:riboflavin reductase (NADPH) activity"/>
    <property type="evidence" value="ECO:0007669"/>
    <property type="project" value="TreeGrafter"/>
</dbReference>
<keyword evidence="5" id="KW-1185">Reference proteome</keyword>
<dbReference type="OrthoDB" id="9792858at2"/>
<dbReference type="InterPro" id="IPR012349">
    <property type="entry name" value="Split_barrel_FMN-bd"/>
</dbReference>
<evidence type="ECO:0000259" key="3">
    <source>
        <dbReference type="SMART" id="SM00903"/>
    </source>
</evidence>
<dbReference type="Pfam" id="PF01613">
    <property type="entry name" value="Flavin_Reduct"/>
    <property type="match status" value="1"/>
</dbReference>